<gene>
    <name evidence="1" type="ORF">FPL22_04035</name>
</gene>
<keyword evidence="2" id="KW-1185">Reference proteome</keyword>
<dbReference type="InterPro" id="IPR008551">
    <property type="entry name" value="TANGO2"/>
</dbReference>
<protein>
    <submittedName>
        <fullName evidence="1">NRDE family protein</fullName>
    </submittedName>
</protein>
<name>A0A556QPC0_9BACT</name>
<reference evidence="1 2" key="1">
    <citation type="submission" date="2019-07" db="EMBL/GenBank/DDBJ databases">
        <title>Description of 53C-WASEF.</title>
        <authorList>
            <person name="Pitt A."/>
            <person name="Hahn M.W."/>
        </authorList>
    </citation>
    <scope>NUCLEOTIDE SEQUENCE [LARGE SCALE GENOMIC DNA]</scope>
    <source>
        <strain evidence="1 2">53C-WASEF</strain>
    </source>
</reference>
<dbReference type="RefSeq" id="WP_144228820.1">
    <property type="nucleotide sequence ID" value="NZ_CBCRVV010000024.1"/>
</dbReference>
<organism evidence="1 2">
    <name type="scientific">Rariglobus hedericola</name>
    <dbReference type="NCBI Taxonomy" id="2597822"/>
    <lineage>
        <taxon>Bacteria</taxon>
        <taxon>Pseudomonadati</taxon>
        <taxon>Verrucomicrobiota</taxon>
        <taxon>Opitutia</taxon>
        <taxon>Opitutales</taxon>
        <taxon>Opitutaceae</taxon>
        <taxon>Rariglobus</taxon>
    </lineage>
</organism>
<dbReference type="AlphaFoldDB" id="A0A556QPC0"/>
<dbReference type="Pfam" id="PF05742">
    <property type="entry name" value="TANGO2"/>
    <property type="match status" value="1"/>
</dbReference>
<evidence type="ECO:0000313" key="2">
    <source>
        <dbReference type="Proteomes" id="UP000315648"/>
    </source>
</evidence>
<evidence type="ECO:0000313" key="1">
    <source>
        <dbReference type="EMBL" id="TSJ78479.1"/>
    </source>
</evidence>
<accession>A0A556QPC0</accession>
<dbReference type="EMBL" id="VMBG01000001">
    <property type="protein sequence ID" value="TSJ78479.1"/>
    <property type="molecule type" value="Genomic_DNA"/>
</dbReference>
<dbReference type="OrthoDB" id="1113830at2"/>
<sequence>MCTLTWRASAEADGYDLFFNRDERHVRAEERAPVEQRTEDGVRYVAPADGDHGGTWLMLNEHGVTVCLLNYYPRGVVETGLESRGRLPLMCAECVRAEDVVRVMHAVELKRFAPFHLVAVDAAGGSVWLRWDGQAMHEAEAPEFLTSSSFEPERVQAARAARWAAWDERTAEGLAAFQRQYDPAAGAESVLMRRADACTRSVCAVRVRTGVRELDYESMTGGERGVWRL</sequence>
<comment type="caution">
    <text evidence="1">The sequence shown here is derived from an EMBL/GenBank/DDBJ whole genome shotgun (WGS) entry which is preliminary data.</text>
</comment>
<proteinExistence type="predicted"/>
<dbReference type="Gene3D" id="3.60.60.10">
    <property type="entry name" value="Penicillin V Acylase, Chain A"/>
    <property type="match status" value="1"/>
</dbReference>
<dbReference type="Proteomes" id="UP000315648">
    <property type="component" value="Unassembled WGS sequence"/>
</dbReference>